<dbReference type="OrthoDB" id="9800507at2"/>
<dbReference type="SUPFAM" id="SSF53178">
    <property type="entry name" value="Peptidyl-tRNA hydrolase-like"/>
    <property type="match status" value="1"/>
</dbReference>
<evidence type="ECO:0000256" key="8">
    <source>
        <dbReference type="HAMAP-Rule" id="MF_00083"/>
    </source>
</evidence>
<feature type="binding site" evidence="8">
    <location>
        <position position="37"/>
    </location>
    <ligand>
        <name>tRNA</name>
        <dbReference type="ChEBI" id="CHEBI:17843"/>
    </ligand>
</feature>
<dbReference type="Gene3D" id="3.40.50.1470">
    <property type="entry name" value="Peptidyl-tRNA hydrolase"/>
    <property type="match status" value="1"/>
</dbReference>
<comment type="function">
    <text evidence="8">Hydrolyzes ribosome-free peptidyl-tRNAs (with 1 or more amino acids incorporated), which drop off the ribosome during protein synthesis, or as a result of ribosome stalling.</text>
</comment>
<feature type="active site" description="Proton acceptor" evidence="8">
    <location>
        <position position="42"/>
    </location>
</feature>
<reference evidence="11 12" key="1">
    <citation type="submission" date="2018-02" db="EMBL/GenBank/DDBJ databases">
        <title>Corynebacterium alimpuense sp. nov., a marine obligate actinomycete isolated from sediments of Valparaiso bay, Chile.</title>
        <authorList>
            <person name="Claverias F."/>
            <person name="Gonzales-Siles L."/>
            <person name="Salva-Serra F."/>
            <person name="Inganaes E."/>
            <person name="Molin K."/>
            <person name="Cumsille A."/>
            <person name="Undabarrena A."/>
            <person name="Couve E."/>
            <person name="Moore E.R.B."/>
            <person name="Gomila M."/>
            <person name="Camara B."/>
        </authorList>
    </citation>
    <scope>NUCLEOTIDE SEQUENCE [LARGE SCALE GENOMIC DNA]</scope>
    <source>
        <strain evidence="11 12">CCUG 69366</strain>
    </source>
</reference>
<evidence type="ECO:0000256" key="3">
    <source>
        <dbReference type="ARBA" id="ARBA00022801"/>
    </source>
</evidence>
<dbReference type="NCBIfam" id="TIGR00447">
    <property type="entry name" value="pth"/>
    <property type="match status" value="1"/>
</dbReference>
<feature type="site" description="Discriminates between blocked and unblocked aminoacyl-tRNA" evidence="8">
    <location>
        <position position="32"/>
    </location>
</feature>
<evidence type="ECO:0000256" key="10">
    <source>
        <dbReference type="RuleBase" id="RU004320"/>
    </source>
</evidence>
<evidence type="ECO:0000313" key="12">
    <source>
        <dbReference type="Proteomes" id="UP000266975"/>
    </source>
</evidence>
<keyword evidence="4 8" id="KW-0694">RNA-binding</keyword>
<dbReference type="PANTHER" id="PTHR17224:SF1">
    <property type="entry name" value="PEPTIDYL-TRNA HYDROLASE"/>
    <property type="match status" value="1"/>
</dbReference>
<keyword evidence="12" id="KW-1185">Reference proteome</keyword>
<dbReference type="InterPro" id="IPR018171">
    <property type="entry name" value="Pept_tRNA_hydro_CS"/>
</dbReference>
<dbReference type="InterPro" id="IPR001328">
    <property type="entry name" value="Pept_tRNA_hydro"/>
</dbReference>
<dbReference type="GO" id="GO:0004045">
    <property type="term" value="F:peptidyl-tRNA hydrolase activity"/>
    <property type="evidence" value="ECO:0007669"/>
    <property type="project" value="UniProtKB-UniRule"/>
</dbReference>
<comment type="catalytic activity">
    <reaction evidence="6 8 9">
        <text>an N-acyl-L-alpha-aminoacyl-tRNA + H2O = an N-acyl-L-amino acid + a tRNA + H(+)</text>
        <dbReference type="Rhea" id="RHEA:54448"/>
        <dbReference type="Rhea" id="RHEA-COMP:10123"/>
        <dbReference type="Rhea" id="RHEA-COMP:13883"/>
        <dbReference type="ChEBI" id="CHEBI:15377"/>
        <dbReference type="ChEBI" id="CHEBI:15378"/>
        <dbReference type="ChEBI" id="CHEBI:59874"/>
        <dbReference type="ChEBI" id="CHEBI:78442"/>
        <dbReference type="ChEBI" id="CHEBI:138191"/>
        <dbReference type="EC" id="3.1.1.29"/>
    </reaction>
</comment>
<evidence type="ECO:0000256" key="6">
    <source>
        <dbReference type="ARBA" id="ARBA00048707"/>
    </source>
</evidence>
<comment type="function">
    <text evidence="8">Catalyzes the release of premature peptidyl moieties from peptidyl-tRNA molecules trapped in stalled 50S ribosomal subunits, and thus maintains levels of free tRNAs and 50S ribosomes.</text>
</comment>
<keyword evidence="2 8" id="KW-0820">tRNA-binding</keyword>
<name>A0A3M8K5S7_9CORY</name>
<comment type="subcellular location">
    <subcellularLocation>
        <location evidence="8">Cytoplasm</location>
    </subcellularLocation>
</comment>
<comment type="caution">
    <text evidence="11">The sequence shown here is derived from an EMBL/GenBank/DDBJ whole genome shotgun (WGS) entry which is preliminary data.</text>
</comment>
<comment type="subunit">
    <text evidence="8">Monomer.</text>
</comment>
<dbReference type="GO" id="GO:0000049">
    <property type="term" value="F:tRNA binding"/>
    <property type="evidence" value="ECO:0007669"/>
    <property type="project" value="UniProtKB-UniRule"/>
</dbReference>
<organism evidence="11 12">
    <name type="scientific">Corynebacterium alimapuense</name>
    <dbReference type="NCBI Taxonomy" id="1576874"/>
    <lineage>
        <taxon>Bacteria</taxon>
        <taxon>Bacillati</taxon>
        <taxon>Actinomycetota</taxon>
        <taxon>Actinomycetes</taxon>
        <taxon>Mycobacteriales</taxon>
        <taxon>Corynebacteriaceae</taxon>
        <taxon>Corynebacterium</taxon>
    </lineage>
</organism>
<feature type="binding site" evidence="8">
    <location>
        <position position="136"/>
    </location>
    <ligand>
        <name>tRNA</name>
        <dbReference type="ChEBI" id="CHEBI:17843"/>
    </ligand>
</feature>
<feature type="binding site" evidence="8">
    <location>
        <position position="90"/>
    </location>
    <ligand>
        <name>tRNA</name>
        <dbReference type="ChEBI" id="CHEBI:17843"/>
    </ligand>
</feature>
<dbReference type="Proteomes" id="UP000266975">
    <property type="component" value="Unassembled WGS sequence"/>
</dbReference>
<evidence type="ECO:0000256" key="7">
    <source>
        <dbReference type="ARBA" id="ARBA00050038"/>
    </source>
</evidence>
<comment type="similarity">
    <text evidence="5 8 10">Belongs to the PTH family.</text>
</comment>
<evidence type="ECO:0000313" key="11">
    <source>
        <dbReference type="EMBL" id="RNE48561.1"/>
    </source>
</evidence>
<sequence>MLIVFNIRALFRRRTIDTPDPQADWIVLGLGNPGPKYANTRHNVGYLAADQLLADSSAQFEPLDSVPALGATMTMGDQQVLVLRSTTFMNLSGQALAPLALRMGIPAERIIVIHDELDLPAGKIRLKKGGNENGHNGLKSCSELLDTRDYLRVRIGISRPPAGMPVPDYVLGAIDEDTEANELAKTLETAAETVRLVVTEGLPKAQNLIHSR</sequence>
<dbReference type="Pfam" id="PF01195">
    <property type="entry name" value="Pept_tRNA_hydro"/>
    <property type="match status" value="1"/>
</dbReference>
<dbReference type="PANTHER" id="PTHR17224">
    <property type="entry name" value="PEPTIDYL-TRNA HYDROLASE"/>
    <property type="match status" value="1"/>
</dbReference>
<dbReference type="GO" id="GO:0005737">
    <property type="term" value="C:cytoplasm"/>
    <property type="evidence" value="ECO:0007669"/>
    <property type="project" value="UniProtKB-SubCell"/>
</dbReference>
<dbReference type="GO" id="GO:0072344">
    <property type="term" value="P:rescue of stalled ribosome"/>
    <property type="evidence" value="ECO:0007669"/>
    <property type="project" value="UniProtKB-UniRule"/>
</dbReference>
<evidence type="ECO:0000256" key="9">
    <source>
        <dbReference type="RuleBase" id="RU000673"/>
    </source>
</evidence>
<keyword evidence="3 8" id="KW-0378">Hydrolase</keyword>
<protein>
    <recommendedName>
        <fullName evidence="7 8">Peptidyl-tRNA hydrolase</fullName>
        <shortName evidence="8">Pth</shortName>
        <ecNumber evidence="1 8">3.1.1.29</ecNumber>
    </recommendedName>
</protein>
<dbReference type="EMBL" id="PTJO01000005">
    <property type="protein sequence ID" value="RNE48561.1"/>
    <property type="molecule type" value="Genomic_DNA"/>
</dbReference>
<feature type="site" description="Stabilizes the basic form of H active site to accept a proton" evidence="8">
    <location>
        <position position="115"/>
    </location>
</feature>
<evidence type="ECO:0000256" key="2">
    <source>
        <dbReference type="ARBA" id="ARBA00022555"/>
    </source>
</evidence>
<dbReference type="InterPro" id="IPR036416">
    <property type="entry name" value="Pept_tRNA_hydro_sf"/>
</dbReference>
<evidence type="ECO:0000256" key="4">
    <source>
        <dbReference type="ARBA" id="ARBA00022884"/>
    </source>
</evidence>
<dbReference type="PROSITE" id="PS01195">
    <property type="entry name" value="PEPT_TRNA_HYDROL_1"/>
    <property type="match status" value="1"/>
</dbReference>
<dbReference type="FunFam" id="3.40.50.1470:FF:000001">
    <property type="entry name" value="Peptidyl-tRNA hydrolase"/>
    <property type="match status" value="1"/>
</dbReference>
<feature type="binding site" evidence="8">
    <location>
        <position position="88"/>
    </location>
    <ligand>
        <name>tRNA</name>
        <dbReference type="ChEBI" id="CHEBI:17843"/>
    </ligand>
</feature>
<proteinExistence type="inferred from homology"/>
<dbReference type="AlphaFoldDB" id="A0A3M8K5S7"/>
<evidence type="ECO:0000256" key="1">
    <source>
        <dbReference type="ARBA" id="ARBA00013260"/>
    </source>
</evidence>
<dbReference type="CDD" id="cd00462">
    <property type="entry name" value="PTH"/>
    <property type="match status" value="1"/>
</dbReference>
<gene>
    <name evidence="8" type="primary">pth</name>
    <name evidence="11" type="ORF">C5L39_08715</name>
</gene>
<keyword evidence="8" id="KW-0963">Cytoplasm</keyword>
<dbReference type="GO" id="GO:0006515">
    <property type="term" value="P:protein quality control for misfolded or incompletely synthesized proteins"/>
    <property type="evidence" value="ECO:0007669"/>
    <property type="project" value="UniProtKB-UniRule"/>
</dbReference>
<evidence type="ECO:0000256" key="5">
    <source>
        <dbReference type="ARBA" id="ARBA00038063"/>
    </source>
</evidence>
<dbReference type="EC" id="3.1.1.29" evidence="1 8"/>
<dbReference type="HAMAP" id="MF_00083">
    <property type="entry name" value="Pept_tRNA_hydro_bact"/>
    <property type="match status" value="1"/>
</dbReference>
<accession>A0A3M8K5S7</accession>